<feature type="non-terminal residue" evidence="1">
    <location>
        <position position="155"/>
    </location>
</feature>
<dbReference type="Proteomes" id="UP001266305">
    <property type="component" value="Unassembled WGS sequence"/>
</dbReference>
<reference evidence="1 2" key="1">
    <citation type="submission" date="2023-05" db="EMBL/GenBank/DDBJ databases">
        <title>B98-5 Cell Line De Novo Hybrid Assembly: An Optical Mapping Approach.</title>
        <authorList>
            <person name="Kananen K."/>
            <person name="Auerbach J.A."/>
            <person name="Kautto E."/>
            <person name="Blachly J.S."/>
        </authorList>
    </citation>
    <scope>NUCLEOTIDE SEQUENCE [LARGE SCALE GENOMIC DNA]</scope>
    <source>
        <strain evidence="1">B95-8</strain>
        <tissue evidence="1">Cell line</tissue>
    </source>
</reference>
<organism evidence="1 2">
    <name type="scientific">Saguinus oedipus</name>
    <name type="common">Cotton-top tamarin</name>
    <name type="synonym">Oedipomidas oedipus</name>
    <dbReference type="NCBI Taxonomy" id="9490"/>
    <lineage>
        <taxon>Eukaryota</taxon>
        <taxon>Metazoa</taxon>
        <taxon>Chordata</taxon>
        <taxon>Craniata</taxon>
        <taxon>Vertebrata</taxon>
        <taxon>Euteleostomi</taxon>
        <taxon>Mammalia</taxon>
        <taxon>Eutheria</taxon>
        <taxon>Euarchontoglires</taxon>
        <taxon>Primates</taxon>
        <taxon>Haplorrhini</taxon>
        <taxon>Platyrrhini</taxon>
        <taxon>Cebidae</taxon>
        <taxon>Callitrichinae</taxon>
        <taxon>Saguinus</taxon>
    </lineage>
</organism>
<dbReference type="EMBL" id="JASSZA010000015">
    <property type="protein sequence ID" value="KAK2093113.1"/>
    <property type="molecule type" value="Genomic_DNA"/>
</dbReference>
<evidence type="ECO:0000313" key="2">
    <source>
        <dbReference type="Proteomes" id="UP001266305"/>
    </source>
</evidence>
<sequence>MTAGRSHFGPLSFSFYKLDGGGLHCALEVMRLVLLVGSYDKVVAYGSERGCWELLSSPRAYYTGIVELRRSRYALLSAGCSLYLTMGPEAGLEALGTMTFSPSICVVSCPHRDMSDSVRGQEPAQHSLPHAGQGHQAVFLWHCQTKTKQNKTKPK</sequence>
<protein>
    <submittedName>
        <fullName evidence="1">Uncharacterized protein</fullName>
    </submittedName>
</protein>
<accession>A0ABQ9U905</accession>
<gene>
    <name evidence="1" type="ORF">P7K49_029642</name>
</gene>
<evidence type="ECO:0000313" key="1">
    <source>
        <dbReference type="EMBL" id="KAK2093113.1"/>
    </source>
</evidence>
<name>A0ABQ9U905_SAGOE</name>
<proteinExistence type="predicted"/>
<comment type="caution">
    <text evidence="1">The sequence shown here is derived from an EMBL/GenBank/DDBJ whole genome shotgun (WGS) entry which is preliminary data.</text>
</comment>
<keyword evidence="2" id="KW-1185">Reference proteome</keyword>